<sequence length="246" mass="27318">TDYDFVLKSDSTSHLNLKTRSLQSESEEFLSESESNRAPRVDAILPVSEKSVNSFRNSPTTEQSMPSERTVSTLISRDSRSSLTQHSNDGSLDQPNNANLGTNLIVEHTPNSHSPKVSQLNLNYKELTDKLSQFNESNQSRVTSIVTSSGVRVQIFKDSHSHTHYNGNINTECSGKLNLISEKALTQANVILTTPFNSLASVSECNQCVLPTSSITKTEFQNVKQLQTPNQGDKDKSNTKWSWIKL</sequence>
<organism evidence="2 3">
    <name type="scientific">Lymnaea stagnalis</name>
    <name type="common">Great pond snail</name>
    <name type="synonym">Helix stagnalis</name>
    <dbReference type="NCBI Taxonomy" id="6523"/>
    <lineage>
        <taxon>Eukaryota</taxon>
        <taxon>Metazoa</taxon>
        <taxon>Spiralia</taxon>
        <taxon>Lophotrochozoa</taxon>
        <taxon>Mollusca</taxon>
        <taxon>Gastropoda</taxon>
        <taxon>Heterobranchia</taxon>
        <taxon>Euthyneura</taxon>
        <taxon>Panpulmonata</taxon>
        <taxon>Hygrophila</taxon>
        <taxon>Lymnaeoidea</taxon>
        <taxon>Lymnaeidae</taxon>
        <taxon>Lymnaea</taxon>
    </lineage>
</organism>
<evidence type="ECO:0000313" key="3">
    <source>
        <dbReference type="Proteomes" id="UP001497497"/>
    </source>
</evidence>
<proteinExistence type="predicted"/>
<dbReference type="Proteomes" id="UP001497497">
    <property type="component" value="Unassembled WGS sequence"/>
</dbReference>
<dbReference type="EMBL" id="CAXITT010000423">
    <property type="protein sequence ID" value="CAL1541291.1"/>
    <property type="molecule type" value="Genomic_DNA"/>
</dbReference>
<protein>
    <submittedName>
        <fullName evidence="2">Uncharacterized protein</fullName>
    </submittedName>
</protein>
<feature type="non-terminal residue" evidence="2">
    <location>
        <position position="1"/>
    </location>
</feature>
<comment type="caution">
    <text evidence="2">The sequence shown here is derived from an EMBL/GenBank/DDBJ whole genome shotgun (WGS) entry which is preliminary data.</text>
</comment>
<name>A0AAV2I3T3_LYMST</name>
<keyword evidence="3" id="KW-1185">Reference proteome</keyword>
<feature type="region of interest" description="Disordered" evidence="1">
    <location>
        <begin position="52"/>
        <end position="101"/>
    </location>
</feature>
<feature type="non-terminal residue" evidence="2">
    <location>
        <position position="246"/>
    </location>
</feature>
<dbReference type="AlphaFoldDB" id="A0AAV2I3T3"/>
<evidence type="ECO:0000313" key="2">
    <source>
        <dbReference type="EMBL" id="CAL1541291.1"/>
    </source>
</evidence>
<evidence type="ECO:0000256" key="1">
    <source>
        <dbReference type="SAM" id="MobiDB-lite"/>
    </source>
</evidence>
<gene>
    <name evidence="2" type="ORF">GSLYS_00014897001</name>
</gene>
<reference evidence="2 3" key="1">
    <citation type="submission" date="2024-04" db="EMBL/GenBank/DDBJ databases">
        <authorList>
            <consortium name="Genoscope - CEA"/>
            <person name="William W."/>
        </authorList>
    </citation>
    <scope>NUCLEOTIDE SEQUENCE [LARGE SCALE GENOMIC DNA]</scope>
</reference>
<accession>A0AAV2I3T3</accession>